<dbReference type="EMBL" id="MN739920">
    <property type="protein sequence ID" value="QHT77575.1"/>
    <property type="molecule type" value="Genomic_DNA"/>
</dbReference>
<sequence length="187" mass="22522">MNNKYCLCYMEDNSYNILENPDAMEEEGEPTETIKNEYIDKLTLELLINKTHYHKYLSKSDPKKYDEYKEYKAKLRKYAVDIIDITSQLIEDPKKMYSNDIEESFHAYVKSIIKYFEIKEIQDANTHSEYNNEDEVIFTKFENDRNSSDKSDENTDQMKSYWGKEKVIKKPSNYTHYDMNIFRKKNV</sequence>
<protein>
    <submittedName>
        <fullName evidence="1">Uncharacterized protein</fullName>
    </submittedName>
</protein>
<reference evidence="1" key="1">
    <citation type="journal article" date="2020" name="Nature">
        <title>Giant virus diversity and host interactions through global metagenomics.</title>
        <authorList>
            <person name="Schulz F."/>
            <person name="Roux S."/>
            <person name="Paez-Espino D."/>
            <person name="Jungbluth S."/>
            <person name="Walsh D.A."/>
            <person name="Denef V.J."/>
            <person name="McMahon K.D."/>
            <person name="Konstantinidis K.T."/>
            <person name="Eloe-Fadrosh E.A."/>
            <person name="Kyrpides N.C."/>
            <person name="Woyke T."/>
        </authorList>
    </citation>
    <scope>NUCLEOTIDE SEQUENCE</scope>
    <source>
        <strain evidence="1">GVMAG-M-3300023179-90</strain>
    </source>
</reference>
<accession>A0A6C0HBR5</accession>
<dbReference type="AlphaFoldDB" id="A0A6C0HBR5"/>
<evidence type="ECO:0000313" key="1">
    <source>
        <dbReference type="EMBL" id="QHT77575.1"/>
    </source>
</evidence>
<proteinExistence type="predicted"/>
<name>A0A6C0HBR5_9ZZZZ</name>
<organism evidence="1">
    <name type="scientific">viral metagenome</name>
    <dbReference type="NCBI Taxonomy" id="1070528"/>
    <lineage>
        <taxon>unclassified sequences</taxon>
        <taxon>metagenomes</taxon>
        <taxon>organismal metagenomes</taxon>
    </lineage>
</organism>